<name>A0A9W7DSA2_9STRA</name>
<gene>
    <name evidence="2" type="ORF">TrRE_jg5290</name>
</gene>
<evidence type="ECO:0000313" key="3">
    <source>
        <dbReference type="Proteomes" id="UP001165082"/>
    </source>
</evidence>
<keyword evidence="3" id="KW-1185">Reference proteome</keyword>
<evidence type="ECO:0000313" key="2">
    <source>
        <dbReference type="EMBL" id="GMH54409.1"/>
    </source>
</evidence>
<dbReference type="AlphaFoldDB" id="A0A9W7DSA2"/>
<dbReference type="EMBL" id="BRXZ01006044">
    <property type="protein sequence ID" value="GMH54409.1"/>
    <property type="molecule type" value="Genomic_DNA"/>
</dbReference>
<comment type="caution">
    <text evidence="2">The sequence shown here is derived from an EMBL/GenBank/DDBJ whole genome shotgun (WGS) entry which is preliminary data.</text>
</comment>
<feature type="non-terminal residue" evidence="2">
    <location>
        <position position="1"/>
    </location>
</feature>
<protein>
    <submittedName>
        <fullName evidence="2">Uncharacterized protein</fullName>
    </submittedName>
</protein>
<feature type="region of interest" description="Disordered" evidence="1">
    <location>
        <begin position="1"/>
        <end position="23"/>
    </location>
</feature>
<evidence type="ECO:0000256" key="1">
    <source>
        <dbReference type="SAM" id="MobiDB-lite"/>
    </source>
</evidence>
<dbReference type="Proteomes" id="UP001165082">
    <property type="component" value="Unassembled WGS sequence"/>
</dbReference>
<organism evidence="2 3">
    <name type="scientific">Triparma retinervis</name>
    <dbReference type="NCBI Taxonomy" id="2557542"/>
    <lineage>
        <taxon>Eukaryota</taxon>
        <taxon>Sar</taxon>
        <taxon>Stramenopiles</taxon>
        <taxon>Ochrophyta</taxon>
        <taxon>Bolidophyceae</taxon>
        <taxon>Parmales</taxon>
        <taxon>Triparmaceae</taxon>
        <taxon>Triparma</taxon>
    </lineage>
</organism>
<proteinExistence type="predicted"/>
<sequence length="165" mass="18881">MKEAIDSLKSGRKEMEEEKKASLEAMRKMEEEAIGKERSANEQKLKMKDLEINAESAINGADTLKNEVSGLKRKLEHAQNVQESAEKQKTEAVEREYKMKEELMSKANEHTAAMNELQRKLDDMERKTASEVDKIKDGARDVELKLVQKDGEIDKLQEKCKGLEE</sequence>
<dbReference type="OrthoDB" id="74987at2759"/>
<reference evidence="2" key="1">
    <citation type="submission" date="2022-07" db="EMBL/GenBank/DDBJ databases">
        <title>Genome analysis of Parmales, a sister group of diatoms, reveals the evolutionary specialization of diatoms from phago-mixotrophs to photoautotrophs.</title>
        <authorList>
            <person name="Ban H."/>
            <person name="Sato S."/>
            <person name="Yoshikawa S."/>
            <person name="Kazumasa Y."/>
            <person name="Nakamura Y."/>
            <person name="Ichinomiya M."/>
            <person name="Saitoh K."/>
            <person name="Sato N."/>
            <person name="Blanc-Mathieu R."/>
            <person name="Endo H."/>
            <person name="Kuwata A."/>
            <person name="Ogata H."/>
        </authorList>
    </citation>
    <scope>NUCLEOTIDE SEQUENCE</scope>
</reference>
<accession>A0A9W7DSA2</accession>